<dbReference type="InterPro" id="IPR000109">
    <property type="entry name" value="POT_fam"/>
</dbReference>
<reference evidence="8" key="1">
    <citation type="journal article" date="2020" name="Stud. Mycol.">
        <title>101 Dothideomycetes genomes: a test case for predicting lifestyles and emergence of pathogens.</title>
        <authorList>
            <person name="Haridas S."/>
            <person name="Albert R."/>
            <person name="Binder M."/>
            <person name="Bloem J."/>
            <person name="Labutti K."/>
            <person name="Salamov A."/>
            <person name="Andreopoulos B."/>
            <person name="Baker S."/>
            <person name="Barry K."/>
            <person name="Bills G."/>
            <person name="Bluhm B."/>
            <person name="Cannon C."/>
            <person name="Castanera R."/>
            <person name="Culley D."/>
            <person name="Daum C."/>
            <person name="Ezra D."/>
            <person name="Gonzalez J."/>
            <person name="Henrissat B."/>
            <person name="Kuo A."/>
            <person name="Liang C."/>
            <person name="Lipzen A."/>
            <person name="Lutzoni F."/>
            <person name="Magnuson J."/>
            <person name="Mondo S."/>
            <person name="Nolan M."/>
            <person name="Ohm R."/>
            <person name="Pangilinan J."/>
            <person name="Park H.-J."/>
            <person name="Ramirez L."/>
            <person name="Alfaro M."/>
            <person name="Sun H."/>
            <person name="Tritt A."/>
            <person name="Yoshinaga Y."/>
            <person name="Zwiers L.-H."/>
            <person name="Turgeon B."/>
            <person name="Goodwin S."/>
            <person name="Spatafora J."/>
            <person name="Crous P."/>
            <person name="Grigoriev I."/>
        </authorList>
    </citation>
    <scope>NUCLEOTIDE SEQUENCE</scope>
    <source>
        <strain evidence="8">ATCC 16933</strain>
    </source>
</reference>
<dbReference type="PANTHER" id="PTHR11654">
    <property type="entry name" value="OLIGOPEPTIDE TRANSPORTER-RELATED"/>
    <property type="match status" value="1"/>
</dbReference>
<name>A0A6A6NRS7_9PEZI</name>
<evidence type="ECO:0000256" key="6">
    <source>
        <dbReference type="SAM" id="MobiDB-lite"/>
    </source>
</evidence>
<accession>A0A6A6NRS7</accession>
<keyword evidence="9" id="KW-1185">Reference proteome</keyword>
<feature type="transmembrane region" description="Helical" evidence="7">
    <location>
        <begin position="12"/>
        <end position="32"/>
    </location>
</feature>
<feature type="transmembrane region" description="Helical" evidence="7">
    <location>
        <begin position="197"/>
        <end position="218"/>
    </location>
</feature>
<feature type="region of interest" description="Disordered" evidence="6">
    <location>
        <begin position="542"/>
        <end position="577"/>
    </location>
</feature>
<dbReference type="Pfam" id="PF00854">
    <property type="entry name" value="PTR2"/>
    <property type="match status" value="1"/>
</dbReference>
<feature type="transmembrane region" description="Helical" evidence="7">
    <location>
        <begin position="363"/>
        <end position="384"/>
    </location>
</feature>
<feature type="transmembrane region" description="Helical" evidence="7">
    <location>
        <begin position="137"/>
        <end position="158"/>
    </location>
</feature>
<gene>
    <name evidence="8" type="ORF">BDY21DRAFT_291774</name>
</gene>
<evidence type="ECO:0000256" key="4">
    <source>
        <dbReference type="ARBA" id="ARBA00022989"/>
    </source>
</evidence>
<keyword evidence="4 7" id="KW-1133">Transmembrane helix</keyword>
<evidence type="ECO:0000256" key="2">
    <source>
        <dbReference type="ARBA" id="ARBA00005982"/>
    </source>
</evidence>
<feature type="transmembrane region" description="Helical" evidence="7">
    <location>
        <begin position="112"/>
        <end position="131"/>
    </location>
</feature>
<keyword evidence="5 7" id="KW-0472">Membrane</keyword>
<comment type="subcellular location">
    <subcellularLocation>
        <location evidence="1">Membrane</location>
        <topology evidence="1">Multi-pass membrane protein</topology>
    </subcellularLocation>
</comment>
<sequence>YPAPTKDEQKYLRRVIGSIPWMAWMLLVGVFLERGGYYGAVVAYNNFMQFPMPEGGNGAGAPPRGSEKAAGALGKGLNFATCFVTLNRIMSYTTPIFGAWLADARLGRMPSIFIGICIGAVGHLVQTVSALPPVLGSGWGLSVFLSSLVLIAVGDGMFKPCIIPTLIDQYPRQRAYVEVLASGERVIVDPEMTIQRIVVFFYAFTNLGALLPGATSWAEKYVGFWLAFLIPATFYAVLPVLLAAVWKRAVRRKPKGSELVDVWHIVATALRRNRFRVWRPDFWDAAKPSAMVMGETTRDSGRRRPSPPWTDRLVRETARMFGMCTMFAFFPAYLLNINGIGAIMTSMGAAMTKRAVPNDNLMVFNPITCVIAAPLLTHVLYPALNRAGLRFGRVHRVAFGFYLAAAASAAAAFLQWQVYETSPCGYHASDCGRDPGVSPISIWAQAPVYVLYALSELFAWSTATELAYARAPPNMRAVVLAILLLNHAVAGIVSEMVSPAVKDPYLIWVWVGCGGALFAQTGIFLWKFRWMNEDAFMLDDQHDDEKEGGTALPSDQSMRAAVTRVEETRDENSRKGQ</sequence>
<dbReference type="EMBL" id="MU001693">
    <property type="protein sequence ID" value="KAF2454122.1"/>
    <property type="molecule type" value="Genomic_DNA"/>
</dbReference>
<protein>
    <submittedName>
        <fullName evidence="8">Oligopeptide transporter</fullName>
    </submittedName>
</protein>
<evidence type="ECO:0000256" key="5">
    <source>
        <dbReference type="ARBA" id="ARBA00023136"/>
    </source>
</evidence>
<feature type="transmembrane region" description="Helical" evidence="7">
    <location>
        <begin position="320"/>
        <end position="343"/>
    </location>
</feature>
<evidence type="ECO:0000256" key="7">
    <source>
        <dbReference type="SAM" id="Phobius"/>
    </source>
</evidence>
<evidence type="ECO:0000313" key="8">
    <source>
        <dbReference type="EMBL" id="KAF2454122.1"/>
    </source>
</evidence>
<comment type="similarity">
    <text evidence="2">Belongs to the major facilitator superfamily. Proton-dependent oligopeptide transporter (POT/PTR) (TC 2.A.17) family.</text>
</comment>
<feature type="transmembrane region" description="Helical" evidence="7">
    <location>
        <begin position="475"/>
        <end position="493"/>
    </location>
</feature>
<proteinExistence type="inferred from homology"/>
<feature type="compositionally biased region" description="Basic and acidic residues" evidence="6">
    <location>
        <begin position="564"/>
        <end position="577"/>
    </location>
</feature>
<dbReference type="GO" id="GO:0016020">
    <property type="term" value="C:membrane"/>
    <property type="evidence" value="ECO:0007669"/>
    <property type="project" value="UniProtKB-SubCell"/>
</dbReference>
<evidence type="ECO:0000256" key="1">
    <source>
        <dbReference type="ARBA" id="ARBA00004141"/>
    </source>
</evidence>
<dbReference type="OrthoDB" id="8904098at2759"/>
<keyword evidence="3 7" id="KW-0812">Transmembrane</keyword>
<dbReference type="GO" id="GO:0022857">
    <property type="term" value="F:transmembrane transporter activity"/>
    <property type="evidence" value="ECO:0007669"/>
    <property type="project" value="InterPro"/>
</dbReference>
<evidence type="ECO:0000256" key="3">
    <source>
        <dbReference type="ARBA" id="ARBA00022692"/>
    </source>
</evidence>
<dbReference type="Gene3D" id="1.20.1250.20">
    <property type="entry name" value="MFS general substrate transporter like domains"/>
    <property type="match status" value="1"/>
</dbReference>
<feature type="transmembrane region" description="Helical" evidence="7">
    <location>
        <begin position="505"/>
        <end position="526"/>
    </location>
</feature>
<dbReference type="InterPro" id="IPR036259">
    <property type="entry name" value="MFS_trans_sf"/>
</dbReference>
<dbReference type="AlphaFoldDB" id="A0A6A6NRS7"/>
<dbReference type="SUPFAM" id="SSF103473">
    <property type="entry name" value="MFS general substrate transporter"/>
    <property type="match status" value="1"/>
</dbReference>
<feature type="transmembrane region" description="Helical" evidence="7">
    <location>
        <begin position="396"/>
        <end position="416"/>
    </location>
</feature>
<feature type="transmembrane region" description="Helical" evidence="7">
    <location>
        <begin position="224"/>
        <end position="246"/>
    </location>
</feature>
<feature type="transmembrane region" description="Helical" evidence="7">
    <location>
        <begin position="442"/>
        <end position="463"/>
    </location>
</feature>
<organism evidence="8 9">
    <name type="scientific">Lineolata rhizophorae</name>
    <dbReference type="NCBI Taxonomy" id="578093"/>
    <lineage>
        <taxon>Eukaryota</taxon>
        <taxon>Fungi</taxon>
        <taxon>Dikarya</taxon>
        <taxon>Ascomycota</taxon>
        <taxon>Pezizomycotina</taxon>
        <taxon>Dothideomycetes</taxon>
        <taxon>Dothideomycetes incertae sedis</taxon>
        <taxon>Lineolatales</taxon>
        <taxon>Lineolataceae</taxon>
        <taxon>Lineolata</taxon>
    </lineage>
</organism>
<feature type="non-terminal residue" evidence="8">
    <location>
        <position position="1"/>
    </location>
</feature>
<dbReference type="Proteomes" id="UP000799766">
    <property type="component" value="Unassembled WGS sequence"/>
</dbReference>
<evidence type="ECO:0000313" key="9">
    <source>
        <dbReference type="Proteomes" id="UP000799766"/>
    </source>
</evidence>